<evidence type="ECO:0000313" key="3">
    <source>
        <dbReference type="EMBL" id="HJC24434.1"/>
    </source>
</evidence>
<feature type="transmembrane region" description="Helical" evidence="1">
    <location>
        <begin position="240"/>
        <end position="261"/>
    </location>
</feature>
<feature type="transmembrane region" description="Helical" evidence="1">
    <location>
        <begin position="127"/>
        <end position="148"/>
    </location>
</feature>
<evidence type="ECO:0000256" key="1">
    <source>
        <dbReference type="SAM" id="Phobius"/>
    </source>
</evidence>
<dbReference type="AlphaFoldDB" id="A0A9D2SPY2"/>
<dbReference type="PANTHER" id="PTHR36435">
    <property type="entry name" value="SLR1288 PROTEIN"/>
    <property type="match status" value="1"/>
</dbReference>
<keyword evidence="3" id="KW-0645">Protease</keyword>
<dbReference type="InterPro" id="IPR052710">
    <property type="entry name" value="CAAX_protease"/>
</dbReference>
<evidence type="ECO:0000313" key="4">
    <source>
        <dbReference type="Proteomes" id="UP000823891"/>
    </source>
</evidence>
<keyword evidence="1" id="KW-0812">Transmembrane</keyword>
<dbReference type="GO" id="GO:0008237">
    <property type="term" value="F:metallopeptidase activity"/>
    <property type="evidence" value="ECO:0007669"/>
    <property type="project" value="UniProtKB-KW"/>
</dbReference>
<organism evidence="3 4">
    <name type="scientific">Candidatus Eisenbergiella merdavium</name>
    <dbReference type="NCBI Taxonomy" id="2838551"/>
    <lineage>
        <taxon>Bacteria</taxon>
        <taxon>Bacillati</taxon>
        <taxon>Bacillota</taxon>
        <taxon>Clostridia</taxon>
        <taxon>Lachnospirales</taxon>
        <taxon>Lachnospiraceae</taxon>
        <taxon>Eisenbergiella</taxon>
    </lineage>
</organism>
<keyword evidence="1" id="KW-0472">Membrane</keyword>
<dbReference type="GO" id="GO:0080120">
    <property type="term" value="P:CAAX-box protein maturation"/>
    <property type="evidence" value="ECO:0007669"/>
    <property type="project" value="UniProtKB-ARBA"/>
</dbReference>
<dbReference type="Proteomes" id="UP000823891">
    <property type="component" value="Unassembled WGS sequence"/>
</dbReference>
<keyword evidence="3" id="KW-0378">Hydrolase</keyword>
<reference evidence="3" key="1">
    <citation type="journal article" date="2021" name="PeerJ">
        <title>Extensive microbial diversity within the chicken gut microbiome revealed by metagenomics and culture.</title>
        <authorList>
            <person name="Gilroy R."/>
            <person name="Ravi A."/>
            <person name="Getino M."/>
            <person name="Pursley I."/>
            <person name="Horton D.L."/>
            <person name="Alikhan N.F."/>
            <person name="Baker D."/>
            <person name="Gharbi K."/>
            <person name="Hall N."/>
            <person name="Watson M."/>
            <person name="Adriaenssens E.M."/>
            <person name="Foster-Nyarko E."/>
            <person name="Jarju S."/>
            <person name="Secka A."/>
            <person name="Antonio M."/>
            <person name="Oren A."/>
            <person name="Chaudhuri R.R."/>
            <person name="La Ragione R."/>
            <person name="Hildebrand F."/>
            <person name="Pallen M.J."/>
        </authorList>
    </citation>
    <scope>NUCLEOTIDE SEQUENCE</scope>
    <source>
        <strain evidence="3">USAMLcec2-132</strain>
    </source>
</reference>
<comment type="caution">
    <text evidence="3">The sequence shown here is derived from an EMBL/GenBank/DDBJ whole genome shotgun (WGS) entry which is preliminary data.</text>
</comment>
<reference evidence="3" key="2">
    <citation type="submission" date="2021-04" db="EMBL/GenBank/DDBJ databases">
        <authorList>
            <person name="Gilroy R."/>
        </authorList>
    </citation>
    <scope>NUCLEOTIDE SEQUENCE</scope>
    <source>
        <strain evidence="3">USAMLcec2-132</strain>
    </source>
</reference>
<feature type="transmembrane region" description="Helical" evidence="1">
    <location>
        <begin position="215"/>
        <end position="234"/>
    </location>
</feature>
<protein>
    <submittedName>
        <fullName evidence="3">CPBP family intramembrane metalloprotease</fullName>
    </submittedName>
</protein>
<keyword evidence="3" id="KW-0482">Metalloprotease</keyword>
<dbReference type="Pfam" id="PF02517">
    <property type="entry name" value="Rce1-like"/>
    <property type="match status" value="1"/>
</dbReference>
<dbReference type="PANTHER" id="PTHR36435:SF1">
    <property type="entry name" value="CAAX AMINO TERMINAL PROTEASE FAMILY PROTEIN"/>
    <property type="match status" value="1"/>
</dbReference>
<feature type="transmembrane region" description="Helical" evidence="1">
    <location>
        <begin position="96"/>
        <end position="115"/>
    </location>
</feature>
<dbReference type="EMBL" id="DWWS01000044">
    <property type="protein sequence ID" value="HJC24434.1"/>
    <property type="molecule type" value="Genomic_DNA"/>
</dbReference>
<dbReference type="GO" id="GO:0004175">
    <property type="term" value="F:endopeptidase activity"/>
    <property type="evidence" value="ECO:0007669"/>
    <property type="project" value="UniProtKB-ARBA"/>
</dbReference>
<dbReference type="InterPro" id="IPR003675">
    <property type="entry name" value="Rce1/LyrA-like_dom"/>
</dbReference>
<keyword evidence="1" id="KW-1133">Transmembrane helix</keyword>
<feature type="transmembrane region" description="Helical" evidence="1">
    <location>
        <begin position="58"/>
        <end position="75"/>
    </location>
</feature>
<proteinExistence type="predicted"/>
<sequence length="281" mass="31303">MRTDRKKKHWFLKYPLVPAFVLPTVGIVGIALLLQLLLTAMLAIFGDGIRSFQELPDVLNSVLRILLAFCMILVMKKSSGGQFQFGFHKNNLWPSVLFSMVSMSVVLSNLMEYSAAGLPLHNTWKGVAIAALSGIAPGFFEEVVCRGIVVSNMMRRWKNKDRYMEKTVLLSGLAFGLVHLINLANGDISGTILQILYAAALGIFFGGVFVRTHNLWGPVILHSLIDFSAFIFNGEAETTAFTVTSSIGITIIYTAVGLYLIRRKKQDEIRELWEEQGEEEL</sequence>
<feature type="domain" description="CAAX prenyl protease 2/Lysostaphin resistance protein A-like" evidence="2">
    <location>
        <begin position="126"/>
        <end position="227"/>
    </location>
</feature>
<gene>
    <name evidence="3" type="ORF">H9761_12105</name>
</gene>
<feature type="transmembrane region" description="Helical" evidence="1">
    <location>
        <begin position="191"/>
        <end position="210"/>
    </location>
</feature>
<name>A0A9D2SPY2_9FIRM</name>
<accession>A0A9D2SPY2</accession>
<feature type="transmembrane region" description="Helical" evidence="1">
    <location>
        <begin position="20"/>
        <end position="46"/>
    </location>
</feature>
<feature type="transmembrane region" description="Helical" evidence="1">
    <location>
        <begin position="168"/>
        <end position="185"/>
    </location>
</feature>
<evidence type="ECO:0000259" key="2">
    <source>
        <dbReference type="Pfam" id="PF02517"/>
    </source>
</evidence>